<evidence type="ECO:0000259" key="2">
    <source>
        <dbReference type="PROSITE" id="PS50983"/>
    </source>
</evidence>
<dbReference type="EMBL" id="BMPG01000004">
    <property type="protein sequence ID" value="GGL68668.1"/>
    <property type="molecule type" value="Genomic_DNA"/>
</dbReference>
<dbReference type="InterPro" id="IPR002491">
    <property type="entry name" value="ABC_transptr_periplasmic_BD"/>
</dbReference>
<name>A0A830FF28_9EURY</name>
<keyword evidence="4" id="KW-1185">Reference proteome</keyword>
<accession>A0A830FF28</accession>
<dbReference type="PROSITE" id="PS50983">
    <property type="entry name" value="FE_B12_PBP"/>
    <property type="match status" value="1"/>
</dbReference>
<feature type="region of interest" description="Disordered" evidence="1">
    <location>
        <begin position="248"/>
        <end position="286"/>
    </location>
</feature>
<dbReference type="PANTHER" id="PTHR30535:SF34">
    <property type="entry name" value="MOLYBDATE-BINDING PROTEIN MOLA"/>
    <property type="match status" value="1"/>
</dbReference>
<dbReference type="AlphaFoldDB" id="A0A830FF28"/>
<feature type="compositionally biased region" description="Polar residues" evidence="1">
    <location>
        <begin position="318"/>
        <end position="336"/>
    </location>
</feature>
<dbReference type="Gene3D" id="3.40.50.1980">
    <property type="entry name" value="Nitrogenase molybdenum iron protein domain"/>
    <property type="match status" value="2"/>
</dbReference>
<reference evidence="3" key="2">
    <citation type="submission" date="2020-09" db="EMBL/GenBank/DDBJ databases">
        <authorList>
            <person name="Sun Q."/>
            <person name="Ohkuma M."/>
        </authorList>
    </citation>
    <scope>NUCLEOTIDE SEQUENCE</scope>
    <source>
        <strain evidence="3">JCM 19596</strain>
    </source>
</reference>
<dbReference type="NCBIfam" id="TIGR04281">
    <property type="entry name" value="peripla_PGF_1"/>
    <property type="match status" value="1"/>
</dbReference>
<feature type="compositionally biased region" description="Low complexity" evidence="1">
    <location>
        <begin position="275"/>
        <end position="286"/>
    </location>
</feature>
<dbReference type="InterPro" id="IPR026469">
    <property type="entry name" value="Peripla_PGF_1"/>
</dbReference>
<proteinExistence type="predicted"/>
<gene>
    <name evidence="3" type="ORF">GCM10009039_28310</name>
</gene>
<reference evidence="3" key="1">
    <citation type="journal article" date="2014" name="Int. J. Syst. Evol. Microbiol.">
        <title>Complete genome sequence of Corynebacterium casei LMG S-19264T (=DSM 44701T), isolated from a smear-ripened cheese.</title>
        <authorList>
            <consortium name="US DOE Joint Genome Institute (JGI-PGF)"/>
            <person name="Walter F."/>
            <person name="Albersmeier A."/>
            <person name="Kalinowski J."/>
            <person name="Ruckert C."/>
        </authorList>
    </citation>
    <scope>NUCLEOTIDE SEQUENCE</scope>
    <source>
        <strain evidence="3">JCM 19596</strain>
    </source>
</reference>
<dbReference type="PANTHER" id="PTHR30535">
    <property type="entry name" value="VITAMIN B12-BINDING PROTEIN"/>
    <property type="match status" value="1"/>
</dbReference>
<feature type="domain" description="Fe/B12 periplasmic-binding" evidence="2">
    <location>
        <begin position="7"/>
        <end position="252"/>
    </location>
</feature>
<evidence type="ECO:0000256" key="1">
    <source>
        <dbReference type="SAM" id="MobiDB-lite"/>
    </source>
</evidence>
<evidence type="ECO:0000313" key="4">
    <source>
        <dbReference type="Proteomes" id="UP000607197"/>
    </source>
</evidence>
<evidence type="ECO:0000313" key="3">
    <source>
        <dbReference type="EMBL" id="GGL68668.1"/>
    </source>
</evidence>
<sequence length="389" mass="40863">MDTPPERIVTLSPSAAQIVWEIGAADRVVGVTGSASYLDGASEKADVSGSGMSYVDQEKVVSLEPDLVLAPDTISDETVGTLRDSGLTVYHYEAAESIADIKEQTHATGRLTGNCDGASETVSTMESRLATVDEATSGTDRPGVLYTFYGYTAGSETFIDNIITLAGGTNVAAEAGITGYKEISSEVIVQQNPEWIVRNSQNPSVPKTSAYNSTDAVKNGNVVVLDNNYLNQPAPRVVQPITTLAKALHPESWGDGTETDSTDGNEEDDHGNGNSGSSSHHSDQTTTTNLTVNATNQTVNATNQTVNVTNQSVGTVNFTANGTKQTPNETAVSLANESTTEEAETTSTSTETTRDTTTSDTTTSTTTPGFEVTAGLMALVLVMLIGRRQ</sequence>
<protein>
    <recommendedName>
        <fullName evidence="2">Fe/B12 periplasmic-binding domain-containing protein</fullName>
    </recommendedName>
</protein>
<feature type="region of interest" description="Disordered" evidence="1">
    <location>
        <begin position="318"/>
        <end position="369"/>
    </location>
</feature>
<comment type="caution">
    <text evidence="3">The sequence shown here is derived from an EMBL/GenBank/DDBJ whole genome shotgun (WGS) entry which is preliminary data.</text>
</comment>
<dbReference type="RefSeq" id="WP_229774149.1">
    <property type="nucleotide sequence ID" value="NZ_BMPG01000004.1"/>
</dbReference>
<organism evidence="3 4">
    <name type="scientific">Halocalculus aciditolerans</name>
    <dbReference type="NCBI Taxonomy" id="1383812"/>
    <lineage>
        <taxon>Archaea</taxon>
        <taxon>Methanobacteriati</taxon>
        <taxon>Methanobacteriota</taxon>
        <taxon>Stenosarchaea group</taxon>
        <taxon>Halobacteria</taxon>
        <taxon>Halobacteriales</taxon>
        <taxon>Halobacteriaceae</taxon>
        <taxon>Halocalculus</taxon>
    </lineage>
</organism>
<dbReference type="SUPFAM" id="SSF53807">
    <property type="entry name" value="Helical backbone' metal receptor"/>
    <property type="match status" value="1"/>
</dbReference>
<feature type="compositionally biased region" description="Acidic residues" evidence="1">
    <location>
        <begin position="257"/>
        <end position="269"/>
    </location>
</feature>
<feature type="compositionally biased region" description="Low complexity" evidence="1">
    <location>
        <begin position="345"/>
        <end position="367"/>
    </location>
</feature>
<dbReference type="Pfam" id="PF01497">
    <property type="entry name" value="Peripla_BP_2"/>
    <property type="match status" value="1"/>
</dbReference>
<dbReference type="InterPro" id="IPR050902">
    <property type="entry name" value="ABC_Transporter_SBP"/>
</dbReference>
<dbReference type="Proteomes" id="UP000607197">
    <property type="component" value="Unassembled WGS sequence"/>
</dbReference>